<keyword evidence="1" id="KW-0175">Coiled coil</keyword>
<feature type="compositionally biased region" description="Polar residues" evidence="2">
    <location>
        <begin position="57"/>
        <end position="76"/>
    </location>
</feature>
<feature type="compositionally biased region" description="Low complexity" evidence="2">
    <location>
        <begin position="83"/>
        <end position="95"/>
    </location>
</feature>
<evidence type="ECO:0000313" key="4">
    <source>
        <dbReference type="Proteomes" id="UP000002748"/>
    </source>
</evidence>
<sequence>MGNSAISHYAKTMGPKKCIRKEGPQQGLFYYTCAREQSRCVYWVWENPGLARERGPSAQSHPQAPRTTTIPLNATAATAEGNTPAKSPPTTKTTKGPPPVERTEEEKRQIRALRKRRKAENKRKRKELQKKELERARREQERLDSGAGTEERYASEGEKAAAMPMKEIAQTTAAMRARATAGAVDPQPGQDSTAEPTAQEAGTEQDASDSTSARESEHFSHLSSTQQPHERASMDLVQDTARPLRSGPPSASPGRSLEPAQAMSPPYPPIAHSTTAALRARATGGGVESEEPVVNGASRKRKQPDASPSRSTASCTVATEQLSSTVAGSARASAPPPKRRQLDLETEIRLVKSLYGVVDSPANGHTHTNGHVHASVAPAVASPRDGQIAAFQSCLRFMEAEYLSMEKERDALRRERDAMRKEREDLASENTALRVHLAAMGVMPE</sequence>
<feature type="compositionally biased region" description="Polar residues" evidence="2">
    <location>
        <begin position="189"/>
        <end position="202"/>
    </location>
</feature>
<feature type="compositionally biased region" description="Basic residues" evidence="2">
    <location>
        <begin position="110"/>
        <end position="128"/>
    </location>
</feature>
<dbReference type="VEuPathDB" id="FungiDB:A1Q1_05971"/>
<feature type="coiled-coil region" evidence="1">
    <location>
        <begin position="395"/>
        <end position="429"/>
    </location>
</feature>
<name>J4U638_TRIAS</name>
<dbReference type="HOGENOM" id="CLU_618453_0_0_1"/>
<evidence type="ECO:0000256" key="1">
    <source>
        <dbReference type="SAM" id="Coils"/>
    </source>
</evidence>
<dbReference type="AlphaFoldDB" id="J4U638"/>
<feature type="compositionally biased region" description="Low complexity" evidence="2">
    <location>
        <begin position="241"/>
        <end position="257"/>
    </location>
</feature>
<evidence type="ECO:0000256" key="2">
    <source>
        <dbReference type="SAM" id="MobiDB-lite"/>
    </source>
</evidence>
<dbReference type="GeneID" id="25989483"/>
<evidence type="ECO:0000313" key="3">
    <source>
        <dbReference type="EMBL" id="EJT45525.1"/>
    </source>
</evidence>
<comment type="caution">
    <text evidence="3">The sequence shown here is derived from an EMBL/GenBank/DDBJ whole genome shotgun (WGS) entry which is preliminary data.</text>
</comment>
<protein>
    <recommendedName>
        <fullName evidence="5">Zinc finger GRF-type domain-containing protein</fullName>
    </recommendedName>
</protein>
<dbReference type="EMBL" id="ALBS01000324">
    <property type="protein sequence ID" value="EJT45525.1"/>
    <property type="molecule type" value="Genomic_DNA"/>
</dbReference>
<evidence type="ECO:0008006" key="5">
    <source>
        <dbReference type="Google" id="ProtNLM"/>
    </source>
</evidence>
<feature type="compositionally biased region" description="Basic and acidic residues" evidence="2">
    <location>
        <begin position="129"/>
        <end position="159"/>
    </location>
</feature>
<gene>
    <name evidence="3" type="ORF">A1Q1_05971</name>
</gene>
<feature type="region of interest" description="Disordered" evidence="2">
    <location>
        <begin position="51"/>
        <end position="343"/>
    </location>
</feature>
<dbReference type="RefSeq" id="XP_014176655.1">
    <property type="nucleotide sequence ID" value="XM_014321180.1"/>
</dbReference>
<reference evidence="3 4" key="1">
    <citation type="journal article" date="2012" name="Eukaryot. Cell">
        <title>Draft genome sequence of CBS 2479, the standard type strain of Trichosporon asahii.</title>
        <authorList>
            <person name="Yang R.Y."/>
            <person name="Li H.T."/>
            <person name="Zhu H."/>
            <person name="Zhou G.P."/>
            <person name="Wang M."/>
            <person name="Wang L."/>
        </authorList>
    </citation>
    <scope>NUCLEOTIDE SEQUENCE [LARGE SCALE GENOMIC DNA]</scope>
    <source>
        <strain evidence="4">ATCC 90039 / CBS 2479 / JCM 2466 / KCTC 7840 / NCYC 2677 / UAMH 7654</strain>
    </source>
</reference>
<proteinExistence type="predicted"/>
<organism evidence="3 4">
    <name type="scientific">Trichosporon asahii var. asahii (strain ATCC 90039 / CBS 2479 / JCM 2466 / KCTC 7840 / NBRC 103889/ NCYC 2677 / UAMH 7654)</name>
    <name type="common">Yeast</name>
    <dbReference type="NCBI Taxonomy" id="1186058"/>
    <lineage>
        <taxon>Eukaryota</taxon>
        <taxon>Fungi</taxon>
        <taxon>Dikarya</taxon>
        <taxon>Basidiomycota</taxon>
        <taxon>Agaricomycotina</taxon>
        <taxon>Tremellomycetes</taxon>
        <taxon>Trichosporonales</taxon>
        <taxon>Trichosporonaceae</taxon>
        <taxon>Trichosporon</taxon>
    </lineage>
</organism>
<feature type="compositionally biased region" description="Polar residues" evidence="2">
    <location>
        <begin position="306"/>
        <end position="327"/>
    </location>
</feature>
<accession>J4U638</accession>
<dbReference type="Proteomes" id="UP000002748">
    <property type="component" value="Unassembled WGS sequence"/>
</dbReference>
<dbReference type="KEGG" id="tasa:A1Q1_05971"/>
<feature type="compositionally biased region" description="Low complexity" evidence="2">
    <location>
        <begin position="169"/>
        <end position="183"/>
    </location>
</feature>